<proteinExistence type="predicted"/>
<dbReference type="EMBL" id="JTDE01002316">
    <property type="protein sequence ID" value="KAF7257542.1"/>
    <property type="molecule type" value="Genomic_DNA"/>
</dbReference>
<evidence type="ECO:0000313" key="1">
    <source>
        <dbReference type="EMBL" id="KAF7257542.1"/>
    </source>
</evidence>
<accession>A0A8S9YS24</accession>
<keyword evidence="2" id="KW-1185">Reference proteome</keyword>
<protein>
    <submittedName>
        <fullName evidence="1">Uncharacterized protein</fullName>
    </submittedName>
</protein>
<comment type="caution">
    <text evidence="1">The sequence shown here is derived from an EMBL/GenBank/DDBJ whole genome shotgun (WGS) entry which is preliminary data.</text>
</comment>
<name>A0A8S9YS24_9TREM</name>
<reference evidence="1" key="1">
    <citation type="submission" date="2019-07" db="EMBL/GenBank/DDBJ databases">
        <title>Annotation for the trematode Paragonimus miyazaki's.</title>
        <authorList>
            <person name="Choi Y.-J."/>
        </authorList>
    </citation>
    <scope>NUCLEOTIDE SEQUENCE</scope>
    <source>
        <strain evidence="1">Japan</strain>
    </source>
</reference>
<sequence>MDGLLGHVYVADKILVPNLEMSVAFVWEVFGAGNHRLLLAAPDVPRITALFVFCSELHDLHTPLFGCCCQLTSGQNMTQRISLEQATQQLKPTPCGCLKQQFLPDVHEVIYGREVNQIPVYPLRC</sequence>
<dbReference type="AlphaFoldDB" id="A0A8S9YS24"/>
<dbReference type="Proteomes" id="UP000822476">
    <property type="component" value="Unassembled WGS sequence"/>
</dbReference>
<gene>
    <name evidence="1" type="ORF">EG68_05191</name>
</gene>
<organism evidence="1 2">
    <name type="scientific">Paragonimus skrjabini miyazakii</name>
    <dbReference type="NCBI Taxonomy" id="59628"/>
    <lineage>
        <taxon>Eukaryota</taxon>
        <taxon>Metazoa</taxon>
        <taxon>Spiralia</taxon>
        <taxon>Lophotrochozoa</taxon>
        <taxon>Platyhelminthes</taxon>
        <taxon>Trematoda</taxon>
        <taxon>Digenea</taxon>
        <taxon>Plagiorchiida</taxon>
        <taxon>Troglotremata</taxon>
        <taxon>Troglotrematidae</taxon>
        <taxon>Paragonimus</taxon>
    </lineage>
</organism>
<evidence type="ECO:0000313" key="2">
    <source>
        <dbReference type="Proteomes" id="UP000822476"/>
    </source>
</evidence>